<evidence type="ECO:0000313" key="1">
    <source>
        <dbReference type="EMBL" id="CCU72366.1"/>
    </source>
</evidence>
<dbReference type="KEGG" id="tol:TOL_1957"/>
<reference evidence="1 2" key="1">
    <citation type="journal article" date="2013" name="Genome Announc.">
        <title>Genome Sequence of Thalassolituus oleivorans MIL-1 (DSM 14913T).</title>
        <authorList>
            <person name="Golyshin P.N."/>
            <person name="Werner J."/>
            <person name="Chernikova T.N."/>
            <person name="Tran H."/>
            <person name="Ferrer M."/>
            <person name="Yakimov M.M."/>
            <person name="Teeling H."/>
            <person name="Golyshina O.V."/>
        </authorList>
    </citation>
    <scope>NUCLEOTIDE SEQUENCE [LARGE SCALE GENOMIC DNA]</scope>
    <source>
        <strain evidence="1 2">MIL-1</strain>
    </source>
</reference>
<dbReference type="PANTHER" id="PTHR36436">
    <property type="entry name" value="SLL5081 PROTEIN"/>
    <property type="match status" value="1"/>
</dbReference>
<dbReference type="RefSeq" id="WP_015487086.1">
    <property type="nucleotide sequence ID" value="NC_020888.1"/>
</dbReference>
<dbReference type="Pfam" id="PF09234">
    <property type="entry name" value="DUF1963"/>
    <property type="match status" value="2"/>
</dbReference>
<dbReference type="Gene3D" id="2.30.320.10">
    <property type="entry name" value="YwqG-like"/>
    <property type="match status" value="2"/>
</dbReference>
<dbReference type="GeneID" id="79176793"/>
<dbReference type="InterPro" id="IPR015315">
    <property type="entry name" value="DUF1963"/>
</dbReference>
<evidence type="ECO:0000313" key="2">
    <source>
        <dbReference type="Proteomes" id="UP000011866"/>
    </source>
</evidence>
<dbReference type="PATRIC" id="fig|1298593.3.peg.1867"/>
<dbReference type="EMBL" id="HF680312">
    <property type="protein sequence ID" value="CCU72366.1"/>
    <property type="molecule type" value="Genomic_DNA"/>
</dbReference>
<name>M5DSF7_9GAMM</name>
<gene>
    <name evidence="1" type="ORF">TOL_1957</name>
</gene>
<dbReference type="Proteomes" id="UP000011866">
    <property type="component" value="Chromosome"/>
</dbReference>
<evidence type="ECO:0008006" key="3">
    <source>
        <dbReference type="Google" id="ProtNLM"/>
    </source>
</evidence>
<dbReference type="HOGENOM" id="CLU_618099_0_0_6"/>
<dbReference type="SUPFAM" id="SSF103032">
    <property type="entry name" value="Hypothetical protein YwqG"/>
    <property type="match status" value="2"/>
</dbReference>
<accession>M5DSF7</accession>
<keyword evidence="2" id="KW-1185">Reference proteome</keyword>
<organism evidence="1 2">
    <name type="scientific">Thalassolituus oleivorans MIL-1</name>
    <dbReference type="NCBI Taxonomy" id="1298593"/>
    <lineage>
        <taxon>Bacteria</taxon>
        <taxon>Pseudomonadati</taxon>
        <taxon>Pseudomonadota</taxon>
        <taxon>Gammaproteobacteria</taxon>
        <taxon>Oceanospirillales</taxon>
        <taxon>Oceanospirillaceae</taxon>
        <taxon>Thalassolituus</taxon>
    </lineage>
</organism>
<dbReference type="AlphaFoldDB" id="M5DSF7"/>
<dbReference type="eggNOG" id="COG3878">
    <property type="taxonomic scope" value="Bacteria"/>
</dbReference>
<dbReference type="PANTHER" id="PTHR36436:SF6">
    <property type="entry name" value="SLL5081 PROTEIN"/>
    <property type="match status" value="1"/>
</dbReference>
<protein>
    <recommendedName>
        <fullName evidence="3">DUF1963 domain-containing protein</fullName>
    </recommendedName>
</protein>
<dbReference type="InterPro" id="IPR035948">
    <property type="entry name" value="YwqG-like_sf"/>
</dbReference>
<sequence>MTYSKDEYISKFGKDAFFLLKSIFNTGKLSYFGGYPTLPKNIKWPTTMYSGKVVQLPFLAQINLADLSETQEELPKAGILYFFYDITFDERARPYPVCVVYSDSICNEITLPTIEMLPSFNDEMMMTGLFLFRHKEVIESYPRACFPKYEISPVKFKDIGNPIYSYNEENRDDRRDEQDRIISDQIDLTYKINCFEHQYKTDLSIYEVVGRENLPQWLVGQIEYMGNRIEKGTFVENWPQAWLHIEFFCTVLTKELKRGNQLQEVNENYQLLLELQKETDNWLYQSKLQKFDQKVPRNISSEFKNWVTNSYLSSVHNTSKSKVLFKIRIAIETSISSFPEARNWLIDLTANGTSTFNKIELERIESYIKVSCRQPHQVLGYGIPDGARTYDEGSYQDSILLLQLGFDDTMMWGFGDLDCLQFRISQKDLKELRFDKATMELIM</sequence>
<proteinExistence type="predicted"/>